<dbReference type="PROSITE" id="PS51186">
    <property type="entry name" value="GNAT"/>
    <property type="match status" value="1"/>
</dbReference>
<feature type="domain" description="N-acetyltransferase" evidence="1">
    <location>
        <begin position="2"/>
        <end position="204"/>
    </location>
</feature>
<protein>
    <submittedName>
        <fullName evidence="2">GNAT family N-acetyltransferase</fullName>
    </submittedName>
</protein>
<gene>
    <name evidence="2" type="ORF">EUU22_21315</name>
</gene>
<evidence type="ECO:0000259" key="1">
    <source>
        <dbReference type="PROSITE" id="PS51186"/>
    </source>
</evidence>
<dbReference type="EMBL" id="SDVB01000311">
    <property type="protein sequence ID" value="RYC04697.1"/>
    <property type="molecule type" value="Genomic_DNA"/>
</dbReference>
<dbReference type="RefSeq" id="WP_129333992.1">
    <property type="nucleotide sequence ID" value="NZ_SDVB01000311.1"/>
</dbReference>
<sequence length="204" mass="22461">MVLIRPARADDLDAVYGICLATGDSGRDASGLYSDPQLIGHIYAAPYVLLEPRLAFVVIDDEGVGGYVVGTEDTTSWEKRLERDWWPPLRRRYADPDETDRPTWTPDQCLAHLVHHPTSDPAAVSKHYPAHLHMNVLPRLQGRGVGFALLDYWITAAAACGVRAAHVGVSPANVRGARFWTRAGFAELQAPQDGNDALWLGRLL</sequence>
<dbReference type="Proteomes" id="UP000291088">
    <property type="component" value="Unassembled WGS sequence"/>
</dbReference>
<evidence type="ECO:0000313" key="2">
    <source>
        <dbReference type="EMBL" id="RYC04697.1"/>
    </source>
</evidence>
<dbReference type="GO" id="GO:0016747">
    <property type="term" value="F:acyltransferase activity, transferring groups other than amino-acyl groups"/>
    <property type="evidence" value="ECO:0007669"/>
    <property type="project" value="InterPro"/>
</dbReference>
<dbReference type="InterPro" id="IPR000182">
    <property type="entry name" value="GNAT_dom"/>
</dbReference>
<evidence type="ECO:0000313" key="3">
    <source>
        <dbReference type="Proteomes" id="UP000291088"/>
    </source>
</evidence>
<dbReference type="InterPro" id="IPR051822">
    <property type="entry name" value="Glycosyl_Hydrolase_84"/>
</dbReference>
<comment type="caution">
    <text evidence="2">The sequence shown here is derived from an EMBL/GenBank/DDBJ whole genome shotgun (WGS) entry which is preliminary data.</text>
</comment>
<dbReference type="PANTHER" id="PTHR13170">
    <property type="entry name" value="O-GLCNACASE"/>
    <property type="match status" value="1"/>
</dbReference>
<name>A0A4V1RN57_9HYPH</name>
<dbReference type="OrthoDB" id="8593648at2"/>
<dbReference type="Gene3D" id="3.40.630.30">
    <property type="match status" value="1"/>
</dbReference>
<dbReference type="AlphaFoldDB" id="A0A4V1RN57"/>
<dbReference type="PANTHER" id="PTHR13170:SF16">
    <property type="entry name" value="PROTEIN O-GLCNACASE"/>
    <property type="match status" value="1"/>
</dbReference>
<accession>A0A4V1RN57</accession>
<keyword evidence="2" id="KW-0808">Transferase</keyword>
<organism evidence="2 3">
    <name type="scientific">Ciceribacter ferrooxidans</name>
    <dbReference type="NCBI Taxonomy" id="2509717"/>
    <lineage>
        <taxon>Bacteria</taxon>
        <taxon>Pseudomonadati</taxon>
        <taxon>Pseudomonadota</taxon>
        <taxon>Alphaproteobacteria</taxon>
        <taxon>Hyphomicrobiales</taxon>
        <taxon>Rhizobiaceae</taxon>
        <taxon>Ciceribacter</taxon>
    </lineage>
</organism>
<proteinExistence type="predicted"/>
<dbReference type="Pfam" id="PF00583">
    <property type="entry name" value="Acetyltransf_1"/>
    <property type="match status" value="1"/>
</dbReference>
<dbReference type="SUPFAM" id="SSF55729">
    <property type="entry name" value="Acyl-CoA N-acyltransferases (Nat)"/>
    <property type="match status" value="1"/>
</dbReference>
<dbReference type="InterPro" id="IPR016181">
    <property type="entry name" value="Acyl_CoA_acyltransferase"/>
</dbReference>
<reference evidence="2 3" key="1">
    <citation type="submission" date="2019-01" db="EMBL/GenBank/DDBJ databases">
        <authorList>
            <person name="Deng T."/>
        </authorList>
    </citation>
    <scope>NUCLEOTIDE SEQUENCE [LARGE SCALE GENOMIC DNA]</scope>
    <source>
        <strain evidence="2 3">F8825</strain>
    </source>
</reference>
<keyword evidence="3" id="KW-1185">Reference proteome</keyword>